<accession>A0AAE0PST4</accession>
<name>A0AAE0PST4_9TELE</name>
<evidence type="ECO:0000313" key="2">
    <source>
        <dbReference type="Proteomes" id="UP001274896"/>
    </source>
</evidence>
<gene>
    <name evidence="1" type="ORF">QTP70_014828</name>
</gene>
<sequence>MRTEDGGNEALEEISVFLTPSALRTCLIHPDALLLVAVIITWKPFGAAMDIPTQTIWRNMGLLLI</sequence>
<feature type="non-terminal residue" evidence="1">
    <location>
        <position position="65"/>
    </location>
</feature>
<organism evidence="1 2">
    <name type="scientific">Hemibagrus guttatus</name>
    <dbReference type="NCBI Taxonomy" id="175788"/>
    <lineage>
        <taxon>Eukaryota</taxon>
        <taxon>Metazoa</taxon>
        <taxon>Chordata</taxon>
        <taxon>Craniata</taxon>
        <taxon>Vertebrata</taxon>
        <taxon>Euteleostomi</taxon>
        <taxon>Actinopterygii</taxon>
        <taxon>Neopterygii</taxon>
        <taxon>Teleostei</taxon>
        <taxon>Ostariophysi</taxon>
        <taxon>Siluriformes</taxon>
        <taxon>Bagridae</taxon>
        <taxon>Hemibagrus</taxon>
    </lineage>
</organism>
<evidence type="ECO:0000313" key="1">
    <source>
        <dbReference type="EMBL" id="KAK3507349.1"/>
    </source>
</evidence>
<comment type="caution">
    <text evidence="1">The sequence shown here is derived from an EMBL/GenBank/DDBJ whole genome shotgun (WGS) entry which is preliminary data.</text>
</comment>
<keyword evidence="2" id="KW-1185">Reference proteome</keyword>
<proteinExistence type="predicted"/>
<dbReference type="AlphaFoldDB" id="A0AAE0PST4"/>
<reference evidence="1" key="1">
    <citation type="submission" date="2023-06" db="EMBL/GenBank/DDBJ databases">
        <title>Male Hemibagrus guttatus genome.</title>
        <authorList>
            <person name="Bian C."/>
        </authorList>
    </citation>
    <scope>NUCLEOTIDE SEQUENCE</scope>
    <source>
        <strain evidence="1">Male_cb2023</strain>
        <tissue evidence="1">Muscle</tissue>
    </source>
</reference>
<dbReference type="Proteomes" id="UP001274896">
    <property type="component" value="Unassembled WGS sequence"/>
</dbReference>
<dbReference type="EMBL" id="JAUCMX010000029">
    <property type="protein sequence ID" value="KAK3507349.1"/>
    <property type="molecule type" value="Genomic_DNA"/>
</dbReference>
<protein>
    <submittedName>
        <fullName evidence="1">Uncharacterized protein</fullName>
    </submittedName>
</protein>